<accession>A0ABR8UW43</accession>
<gene>
    <name evidence="4" type="ORF">H9639_15845</name>
</gene>
<name>A0ABR8UW43_9MICC</name>
<keyword evidence="1" id="KW-0996">Nickel insertion</keyword>
<dbReference type="PANTHER" id="PTHR33620">
    <property type="entry name" value="UREASE ACCESSORY PROTEIN F"/>
    <property type="match status" value="1"/>
</dbReference>
<dbReference type="InterPro" id="IPR002639">
    <property type="entry name" value="UreF"/>
</dbReference>
<comment type="caution">
    <text evidence="4">The sequence shown here is derived from an EMBL/GenBank/DDBJ whole genome shotgun (WGS) entry which is preliminary data.</text>
</comment>
<dbReference type="Gene3D" id="1.10.4190.10">
    <property type="entry name" value="Urease accessory protein UreF"/>
    <property type="match status" value="1"/>
</dbReference>
<keyword evidence="5" id="KW-1185">Reference proteome</keyword>
<proteinExistence type="predicted"/>
<sequence>MSDAGSALAGFLLADSRLPSGAYSHSAGLEPAVLCGLGVDGVYPYLVSRLSTVVRMEACAAVLAFRTAQALRHRFPAGSRGQDASTGPGTDASSAPGTAADIPGFTELEAALDARTPSAAQRDASRRLGRGMLRLAATLKAGDPAVVLLQQTVPKPTRPVALGVTAAALGMAEGPLARLCCYDDAQSVVGAALKLLPIDPMTAAGWILAAESEMDAVAEAALAARGLEDLPALSAPWMEHWAEDHTTRTRRLFVA</sequence>
<dbReference type="PANTHER" id="PTHR33620:SF1">
    <property type="entry name" value="UREASE ACCESSORY PROTEIN F"/>
    <property type="match status" value="1"/>
</dbReference>
<dbReference type="Proteomes" id="UP000609874">
    <property type="component" value="Unassembled WGS sequence"/>
</dbReference>
<feature type="region of interest" description="Disordered" evidence="3">
    <location>
        <begin position="76"/>
        <end position="98"/>
    </location>
</feature>
<reference evidence="4 5" key="1">
    <citation type="submission" date="2020-08" db="EMBL/GenBank/DDBJ databases">
        <title>A Genomic Blueprint of the Chicken Gut Microbiome.</title>
        <authorList>
            <person name="Gilroy R."/>
            <person name="Ravi A."/>
            <person name="Getino M."/>
            <person name="Pursley I."/>
            <person name="Horton D.L."/>
            <person name="Alikhan N.-F."/>
            <person name="Baker D."/>
            <person name="Gharbi K."/>
            <person name="Hall N."/>
            <person name="Watson M."/>
            <person name="Adriaenssens E.M."/>
            <person name="Foster-Nyarko E."/>
            <person name="Jarju S."/>
            <person name="Secka A."/>
            <person name="Antonio M."/>
            <person name="Oren A."/>
            <person name="Chaudhuri R."/>
            <person name="La Ragione R.M."/>
            <person name="Hildebrand F."/>
            <person name="Pallen M.J."/>
        </authorList>
    </citation>
    <scope>NUCLEOTIDE SEQUENCE [LARGE SCALE GENOMIC DNA]</scope>
    <source>
        <strain evidence="4 5">Sa2CUA1</strain>
    </source>
</reference>
<feature type="compositionally biased region" description="Polar residues" evidence="3">
    <location>
        <begin position="82"/>
        <end position="96"/>
    </location>
</feature>
<evidence type="ECO:0000256" key="2">
    <source>
        <dbReference type="ARBA" id="ARBA00023186"/>
    </source>
</evidence>
<dbReference type="InterPro" id="IPR038277">
    <property type="entry name" value="UreF_sf"/>
</dbReference>
<evidence type="ECO:0000313" key="4">
    <source>
        <dbReference type="EMBL" id="MBD7996770.1"/>
    </source>
</evidence>
<keyword evidence="2" id="KW-0143">Chaperone</keyword>
<dbReference type="Pfam" id="PF01730">
    <property type="entry name" value="UreF"/>
    <property type="match status" value="1"/>
</dbReference>
<evidence type="ECO:0000313" key="5">
    <source>
        <dbReference type="Proteomes" id="UP000609874"/>
    </source>
</evidence>
<dbReference type="EMBL" id="JACSQD010000008">
    <property type="protein sequence ID" value="MBD7996770.1"/>
    <property type="molecule type" value="Genomic_DNA"/>
</dbReference>
<evidence type="ECO:0000256" key="1">
    <source>
        <dbReference type="ARBA" id="ARBA00022988"/>
    </source>
</evidence>
<evidence type="ECO:0000256" key="3">
    <source>
        <dbReference type="SAM" id="MobiDB-lite"/>
    </source>
</evidence>
<protein>
    <submittedName>
        <fullName evidence="4">Urease accessory protein</fullName>
    </submittedName>
</protein>
<organism evidence="4 5">
    <name type="scientific">Arthrobacter gallicola</name>
    <dbReference type="NCBI Taxonomy" id="2762225"/>
    <lineage>
        <taxon>Bacteria</taxon>
        <taxon>Bacillati</taxon>
        <taxon>Actinomycetota</taxon>
        <taxon>Actinomycetes</taxon>
        <taxon>Micrococcales</taxon>
        <taxon>Micrococcaceae</taxon>
        <taxon>Arthrobacter</taxon>
    </lineage>
</organism>